<evidence type="ECO:0000313" key="2">
    <source>
        <dbReference type="EMBL" id="TDL46518.1"/>
    </source>
</evidence>
<dbReference type="Pfam" id="PF08808">
    <property type="entry name" value="RES"/>
    <property type="match status" value="1"/>
</dbReference>
<comment type="caution">
    <text evidence="2">The sequence shown here is derived from an EMBL/GenBank/DDBJ whole genome shotgun (WGS) entry which is preliminary data.</text>
</comment>
<dbReference type="Proteomes" id="UP000295163">
    <property type="component" value="Unassembled WGS sequence"/>
</dbReference>
<evidence type="ECO:0000259" key="1">
    <source>
        <dbReference type="Pfam" id="PF08808"/>
    </source>
</evidence>
<gene>
    <name evidence="2" type="ORF">E2R59_00390</name>
</gene>
<sequence length="230" mass="25366">MSTGERVDRNDVMVCAPDTELWRVGRSTGPLHFSRLDSEIAEDDRAGNRFDVLGGGVLYAASSPTGAYAETLQGFRPTTATRAAAQAHQPHLMLAGDVPRDWRERRSLAQFLIQSPTPFVDLESPQTHRALEHHLAGDLDALGVANLDVSVVRSERRLLTRLIATWAYRAADPETNYAMYCGIRYVSKIGNHECWAIFEDTELSLLGAGPIDGNDHAYRQAGAELGLRLH</sequence>
<reference evidence="2 3" key="1">
    <citation type="submission" date="2019-03" db="EMBL/GenBank/DDBJ databases">
        <title>Genome Sequencing and Assembly of Various Microbes Isolated from Partially Reclaimed Soil and Acid Mine Drainage (AMD) Site.</title>
        <authorList>
            <person name="Steinbock B."/>
            <person name="Bechtold R."/>
            <person name="Sevigny J.L."/>
            <person name="Thomas D."/>
            <person name="Cuthill L.R."/>
            <person name="Aveiro Johannsen E.J."/>
            <person name="Thomas K."/>
            <person name="Ghosh A."/>
        </authorList>
    </citation>
    <scope>NUCLEOTIDE SEQUENCE [LARGE SCALE GENOMIC DNA]</scope>
    <source>
        <strain evidence="2 3">S-A3</strain>
    </source>
</reference>
<dbReference type="InterPro" id="IPR014914">
    <property type="entry name" value="RES_dom"/>
</dbReference>
<evidence type="ECO:0000313" key="3">
    <source>
        <dbReference type="Proteomes" id="UP000295163"/>
    </source>
</evidence>
<dbReference type="EMBL" id="SMZT01000001">
    <property type="protein sequence ID" value="TDL46518.1"/>
    <property type="molecule type" value="Genomic_DNA"/>
</dbReference>
<feature type="domain" description="RES" evidence="1">
    <location>
        <begin position="21"/>
        <end position="199"/>
    </location>
</feature>
<dbReference type="AlphaFoldDB" id="A0A4R5YN67"/>
<accession>A0A4R5YN67</accession>
<organism evidence="2 3">
    <name type="scientific">Kocuria rosea</name>
    <name type="common">Deinococcus erythromyxa</name>
    <name type="synonym">Micrococcus rubens</name>
    <dbReference type="NCBI Taxonomy" id="1275"/>
    <lineage>
        <taxon>Bacteria</taxon>
        <taxon>Bacillati</taxon>
        <taxon>Actinomycetota</taxon>
        <taxon>Actinomycetes</taxon>
        <taxon>Micrococcales</taxon>
        <taxon>Micrococcaceae</taxon>
        <taxon>Kocuria</taxon>
    </lineage>
</organism>
<proteinExistence type="predicted"/>
<name>A0A4R5YN67_KOCRO</name>
<protein>
    <submittedName>
        <fullName evidence="2">RES domain-containing protein</fullName>
    </submittedName>
</protein>